<name>A0ACC0VQY5_9STRA</name>
<proteinExistence type="predicted"/>
<keyword evidence="2" id="KW-1185">Reference proteome</keyword>
<gene>
    <name evidence="1" type="ORF">PsorP6_014550</name>
</gene>
<evidence type="ECO:0000313" key="2">
    <source>
        <dbReference type="Proteomes" id="UP001163321"/>
    </source>
</evidence>
<evidence type="ECO:0000313" key="1">
    <source>
        <dbReference type="EMBL" id="KAI9908887.1"/>
    </source>
</evidence>
<comment type="caution">
    <text evidence="1">The sequence shown here is derived from an EMBL/GenBank/DDBJ whole genome shotgun (WGS) entry which is preliminary data.</text>
</comment>
<dbReference type="EMBL" id="CM047586">
    <property type="protein sequence ID" value="KAI9908887.1"/>
    <property type="molecule type" value="Genomic_DNA"/>
</dbReference>
<organism evidence="1 2">
    <name type="scientific">Peronosclerospora sorghi</name>
    <dbReference type="NCBI Taxonomy" id="230839"/>
    <lineage>
        <taxon>Eukaryota</taxon>
        <taxon>Sar</taxon>
        <taxon>Stramenopiles</taxon>
        <taxon>Oomycota</taxon>
        <taxon>Peronosporomycetes</taxon>
        <taxon>Peronosporales</taxon>
        <taxon>Peronosporaceae</taxon>
        <taxon>Peronosclerospora</taxon>
    </lineage>
</organism>
<dbReference type="Proteomes" id="UP001163321">
    <property type="component" value="Chromosome 7"/>
</dbReference>
<sequence length="231" mass="26058">MNTNATENVVYKAVYANQPVHGCASVKLCLNCFLASIVDCFRWNVDSIAPFPLVRLNIARRDPRLVELYHDFAYVLPKTKVNWMCRWMRGRIVIVFGVLHFEVPVCFVFLSNESKGAIVAFAACNTLPRLLILHTIPYPCVAAKLLNARSISLRDENVCSFKLIGGGRSDSSIPKRVKKKSANARWRDTATSKNILLTMCCWHILVCCQFTLRLQDIVVARVFHGVAINTL</sequence>
<reference evidence="1 2" key="1">
    <citation type="journal article" date="2022" name="bioRxiv">
        <title>The genome of the oomycete Peronosclerospora sorghi, a cosmopolitan pathogen of maize and sorghum, is inflated with dispersed pseudogenes.</title>
        <authorList>
            <person name="Fletcher K."/>
            <person name="Martin F."/>
            <person name="Isakeit T."/>
            <person name="Cavanaugh K."/>
            <person name="Magill C."/>
            <person name="Michelmore R."/>
        </authorList>
    </citation>
    <scope>NUCLEOTIDE SEQUENCE [LARGE SCALE GENOMIC DNA]</scope>
    <source>
        <strain evidence="1">P6</strain>
    </source>
</reference>
<accession>A0ACC0VQY5</accession>
<protein>
    <submittedName>
        <fullName evidence="1">Uncharacterized protein</fullName>
    </submittedName>
</protein>